<dbReference type="PANTHER" id="PTHR46345">
    <property type="entry name" value="INVERTED FORMIN-2"/>
    <property type="match status" value="1"/>
</dbReference>
<organism evidence="3 4">
    <name type="scientific">Potamilus streckersoni</name>
    <dbReference type="NCBI Taxonomy" id="2493646"/>
    <lineage>
        <taxon>Eukaryota</taxon>
        <taxon>Metazoa</taxon>
        <taxon>Spiralia</taxon>
        <taxon>Lophotrochozoa</taxon>
        <taxon>Mollusca</taxon>
        <taxon>Bivalvia</taxon>
        <taxon>Autobranchia</taxon>
        <taxon>Heteroconchia</taxon>
        <taxon>Palaeoheterodonta</taxon>
        <taxon>Unionida</taxon>
        <taxon>Unionoidea</taxon>
        <taxon>Unionidae</taxon>
        <taxon>Ambleminae</taxon>
        <taxon>Lampsilini</taxon>
        <taxon>Potamilus</taxon>
    </lineage>
</organism>
<feature type="region of interest" description="Disordered" evidence="1">
    <location>
        <begin position="287"/>
        <end position="334"/>
    </location>
</feature>
<reference evidence="3" key="3">
    <citation type="submission" date="2023-05" db="EMBL/GenBank/DDBJ databases">
        <authorList>
            <person name="Smith C.H."/>
        </authorList>
    </citation>
    <scope>NUCLEOTIDE SEQUENCE</scope>
    <source>
        <strain evidence="3">CHS0354</strain>
        <tissue evidence="3">Mantle</tissue>
    </source>
</reference>
<dbReference type="Proteomes" id="UP001195483">
    <property type="component" value="Unassembled WGS sequence"/>
</dbReference>
<name>A0AAE0SXC9_9BIVA</name>
<keyword evidence="2" id="KW-0812">Transmembrane</keyword>
<sequence>MYIHCCLLTGTGLKLLDVLNFMRREEPDQNLIMQLEVFHERKIADEEAINIEHNVDLNSPQDIIDQIQNRAFGSAMHMSGVYFILIAFLQAFGSAMHMSGVYFILIAFLQAFGSVMHLSGVYFILIAFLQVFGSAKMACLVNILQDLLAVETVYPNNSEYLWQTLDCLVHHIVHTCDVARLDDIQSDLQKLPDQVHLGLKCVHSYRQLGDSGVSGCSANSNCCQNHSNVSQKKTSACQNQWNIGQTKSYVGQKHCNEKQCMSDIFENCQESSTVMSCIHRNDLSKDKTVQRLSPSEHEKPQSELKLSQNISPSSQNESKSRQLDPMKAKSSQDRCSAVNITMSNIVKEKPVYNHNNSFSHLSITSYDNVSVNDPGLVGYQSTLKFKTEPKIVDYTMYDNIDYIDTGMDEDIESLAVEKQSNVVVRQPVPAPVSKMQDLKWIILSEDKIAGQYKCLWQTMAANGHGLIPDFHRLEALFQVNTTDTPIEEVEYTIFHIIYAPTMQFEL</sequence>
<accession>A0AAE0SXC9</accession>
<evidence type="ECO:0000313" key="3">
    <source>
        <dbReference type="EMBL" id="KAK3599960.1"/>
    </source>
</evidence>
<dbReference type="AlphaFoldDB" id="A0AAE0SXC9"/>
<dbReference type="PANTHER" id="PTHR46345:SF8">
    <property type="entry name" value="FORMIN 3, ISOFORM B"/>
    <property type="match status" value="1"/>
</dbReference>
<keyword evidence="4" id="KW-1185">Reference proteome</keyword>
<reference evidence="3" key="2">
    <citation type="journal article" date="2021" name="Genome Biol. Evol.">
        <title>Developing a high-quality reference genome for a parasitic bivalve with doubly uniparental inheritance (Bivalvia: Unionida).</title>
        <authorList>
            <person name="Smith C.H."/>
        </authorList>
    </citation>
    <scope>NUCLEOTIDE SEQUENCE</scope>
    <source>
        <strain evidence="3">CHS0354</strain>
        <tissue evidence="3">Mantle</tissue>
    </source>
</reference>
<feature type="compositionally biased region" description="Basic and acidic residues" evidence="1">
    <location>
        <begin position="318"/>
        <end position="332"/>
    </location>
</feature>
<comment type="caution">
    <text evidence="3">The sequence shown here is derived from an EMBL/GenBank/DDBJ whole genome shotgun (WGS) entry which is preliminary data.</text>
</comment>
<keyword evidence="2" id="KW-0472">Membrane</keyword>
<feature type="transmembrane region" description="Helical" evidence="2">
    <location>
        <begin position="81"/>
        <end position="109"/>
    </location>
</feature>
<evidence type="ECO:0000256" key="1">
    <source>
        <dbReference type="SAM" id="MobiDB-lite"/>
    </source>
</evidence>
<evidence type="ECO:0000256" key="2">
    <source>
        <dbReference type="SAM" id="Phobius"/>
    </source>
</evidence>
<protein>
    <submittedName>
        <fullName evidence="3">Uncharacterized protein</fullName>
    </submittedName>
</protein>
<reference evidence="3" key="1">
    <citation type="journal article" date="2021" name="Genome Biol. Evol.">
        <title>A High-Quality Reference Genome for a Parasitic Bivalve with Doubly Uniparental Inheritance (Bivalvia: Unionida).</title>
        <authorList>
            <person name="Smith C.H."/>
        </authorList>
    </citation>
    <scope>NUCLEOTIDE SEQUENCE</scope>
    <source>
        <strain evidence="3">CHS0354</strain>
    </source>
</reference>
<feature type="compositionally biased region" description="Polar residues" evidence="1">
    <location>
        <begin position="304"/>
        <end position="317"/>
    </location>
</feature>
<evidence type="ECO:0000313" key="4">
    <source>
        <dbReference type="Proteomes" id="UP001195483"/>
    </source>
</evidence>
<keyword evidence="2" id="KW-1133">Transmembrane helix</keyword>
<proteinExistence type="predicted"/>
<feature type="compositionally biased region" description="Basic and acidic residues" evidence="1">
    <location>
        <begin position="287"/>
        <end position="302"/>
    </location>
</feature>
<feature type="transmembrane region" description="Helical" evidence="2">
    <location>
        <begin position="121"/>
        <end position="144"/>
    </location>
</feature>
<dbReference type="EMBL" id="JAEAOA010000768">
    <property type="protein sequence ID" value="KAK3599960.1"/>
    <property type="molecule type" value="Genomic_DNA"/>
</dbReference>
<gene>
    <name evidence="3" type="ORF">CHS0354_012607</name>
</gene>